<dbReference type="EMBL" id="CAAALY010013569">
    <property type="protein sequence ID" value="VEL12026.1"/>
    <property type="molecule type" value="Genomic_DNA"/>
</dbReference>
<protein>
    <submittedName>
        <fullName evidence="1">Uncharacterized protein</fullName>
    </submittedName>
</protein>
<organism evidence="1 2">
    <name type="scientific">Protopolystoma xenopodis</name>
    <dbReference type="NCBI Taxonomy" id="117903"/>
    <lineage>
        <taxon>Eukaryota</taxon>
        <taxon>Metazoa</taxon>
        <taxon>Spiralia</taxon>
        <taxon>Lophotrochozoa</taxon>
        <taxon>Platyhelminthes</taxon>
        <taxon>Monogenea</taxon>
        <taxon>Polyopisthocotylea</taxon>
        <taxon>Polystomatidea</taxon>
        <taxon>Polystomatidae</taxon>
        <taxon>Protopolystoma</taxon>
    </lineage>
</organism>
<sequence length="121" mass="13366">MSYIVEPGVLGVEISPNRTFIDGSPSCSYFPVSNHFGVYSCTLFEKERFFLNPYSPSHTDLRLARPGRGGVLQVAVGRRDEFQDNEFTSVSSVLSKSLDNTNHLKPGRVLILAVVEIMAKG</sequence>
<evidence type="ECO:0000313" key="1">
    <source>
        <dbReference type="EMBL" id="VEL12026.1"/>
    </source>
</evidence>
<reference evidence="1" key="1">
    <citation type="submission" date="2018-11" db="EMBL/GenBank/DDBJ databases">
        <authorList>
            <consortium name="Pathogen Informatics"/>
        </authorList>
    </citation>
    <scope>NUCLEOTIDE SEQUENCE</scope>
</reference>
<name>A0A3S5CDH2_9PLAT</name>
<evidence type="ECO:0000313" key="2">
    <source>
        <dbReference type="Proteomes" id="UP000784294"/>
    </source>
</evidence>
<dbReference type="Proteomes" id="UP000784294">
    <property type="component" value="Unassembled WGS sequence"/>
</dbReference>
<gene>
    <name evidence="1" type="ORF">PXEA_LOCUS5466</name>
</gene>
<accession>A0A3S5CDH2</accession>
<proteinExistence type="predicted"/>
<keyword evidence="2" id="KW-1185">Reference proteome</keyword>
<comment type="caution">
    <text evidence="1">The sequence shown here is derived from an EMBL/GenBank/DDBJ whole genome shotgun (WGS) entry which is preliminary data.</text>
</comment>
<dbReference type="AlphaFoldDB" id="A0A3S5CDH2"/>